<reference evidence="2 3" key="1">
    <citation type="submission" date="2018-01" db="EMBL/GenBank/DDBJ databases">
        <title>Co-occurrence of chitin degradation, pigmentation and bioactivity in marine Pseudoalteromonas.</title>
        <authorList>
            <person name="Paulsen S."/>
            <person name="Gram L."/>
            <person name="Machado H."/>
        </authorList>
    </citation>
    <scope>NUCLEOTIDE SEQUENCE [LARGE SCALE GENOMIC DNA]</scope>
    <source>
        <strain evidence="2 3">S3898</strain>
    </source>
</reference>
<dbReference type="EMBL" id="PPSX01000034">
    <property type="protein sequence ID" value="RZQ53216.1"/>
    <property type="molecule type" value="Genomic_DNA"/>
</dbReference>
<gene>
    <name evidence="2" type="ORF">C1E23_10140</name>
</gene>
<evidence type="ECO:0000313" key="2">
    <source>
        <dbReference type="EMBL" id="RZQ53216.1"/>
    </source>
</evidence>
<keyword evidence="1" id="KW-0732">Signal</keyword>
<dbReference type="PROSITE" id="PS51318">
    <property type="entry name" value="TAT"/>
    <property type="match status" value="1"/>
</dbReference>
<dbReference type="RefSeq" id="WP_130255453.1">
    <property type="nucleotide sequence ID" value="NZ_PPSX01000034.1"/>
</dbReference>
<comment type="caution">
    <text evidence="2">The sequence shown here is derived from an EMBL/GenBank/DDBJ whole genome shotgun (WGS) entry which is preliminary data.</text>
</comment>
<dbReference type="AlphaFoldDB" id="A0A4Q7IP63"/>
<organism evidence="2 3">
    <name type="scientific">Pseudoalteromonas phenolica</name>
    <dbReference type="NCBI Taxonomy" id="161398"/>
    <lineage>
        <taxon>Bacteria</taxon>
        <taxon>Pseudomonadati</taxon>
        <taxon>Pseudomonadota</taxon>
        <taxon>Gammaproteobacteria</taxon>
        <taxon>Alteromonadales</taxon>
        <taxon>Pseudoalteromonadaceae</taxon>
        <taxon>Pseudoalteromonas</taxon>
    </lineage>
</organism>
<accession>A0A4Q7IP63</accession>
<name>A0A4Q7IP63_9GAMM</name>
<evidence type="ECO:0000313" key="3">
    <source>
        <dbReference type="Proteomes" id="UP000291338"/>
    </source>
</evidence>
<dbReference type="Proteomes" id="UP000291338">
    <property type="component" value="Unassembled WGS sequence"/>
</dbReference>
<feature type="signal peptide" evidence="1">
    <location>
        <begin position="1"/>
        <end position="25"/>
    </location>
</feature>
<sequence length="308" mass="35367">MTLSRRAFLKSGFAAAGLTSLDAFASPWIRALLNESNSYHALYLNKYLFNDFTALLAKQLHLYQDAEIHTQALKCAENMQDEALIYQRLSAILASSNLNIQLLNMHRLQDQQVRFSQYLAELIKHQRFSGYISFGLPNSEFDPINHLPFFNGATYTMTHTLGEQYTPLPRADFTGVIHPTELFTQASHINAPKAELAAIYNGPHSYSSNEFTHMMLNIKQHMPSGGKLIMPIFDVQHTAQKHLVSVFNDWQNLLHGRSWQNAQTHRNRLQSLEAWHREMAVYGYKVHKVIPLEESTMLPEYLSIYEKV</sequence>
<proteinExistence type="predicted"/>
<evidence type="ECO:0000256" key="1">
    <source>
        <dbReference type="SAM" id="SignalP"/>
    </source>
</evidence>
<dbReference type="InterPro" id="IPR006311">
    <property type="entry name" value="TAT_signal"/>
</dbReference>
<feature type="chain" id="PRO_5020744835" evidence="1">
    <location>
        <begin position="26"/>
        <end position="308"/>
    </location>
</feature>
<protein>
    <submittedName>
        <fullName evidence="2">Uncharacterized protein</fullName>
    </submittedName>
</protein>